<evidence type="ECO:0000313" key="3">
    <source>
        <dbReference type="Proteomes" id="UP000515344"/>
    </source>
</evidence>
<evidence type="ECO:0000256" key="1">
    <source>
        <dbReference type="SAM" id="Phobius"/>
    </source>
</evidence>
<organism evidence="2 3">
    <name type="scientific">Lacibacter sediminis</name>
    <dbReference type="NCBI Taxonomy" id="2760713"/>
    <lineage>
        <taxon>Bacteria</taxon>
        <taxon>Pseudomonadati</taxon>
        <taxon>Bacteroidota</taxon>
        <taxon>Chitinophagia</taxon>
        <taxon>Chitinophagales</taxon>
        <taxon>Chitinophagaceae</taxon>
        <taxon>Lacibacter</taxon>
    </lineage>
</organism>
<keyword evidence="1" id="KW-0812">Transmembrane</keyword>
<feature type="transmembrane region" description="Helical" evidence="1">
    <location>
        <begin position="6"/>
        <end position="26"/>
    </location>
</feature>
<dbReference type="EMBL" id="CP060007">
    <property type="protein sequence ID" value="QNA43788.1"/>
    <property type="molecule type" value="Genomic_DNA"/>
</dbReference>
<evidence type="ECO:0000313" key="2">
    <source>
        <dbReference type="EMBL" id="QNA43788.1"/>
    </source>
</evidence>
<keyword evidence="1" id="KW-0472">Membrane</keyword>
<protein>
    <submittedName>
        <fullName evidence="2">Uncharacterized protein</fullName>
    </submittedName>
</protein>
<proteinExistence type="predicted"/>
<dbReference type="AlphaFoldDB" id="A0A7G5XE85"/>
<reference evidence="3" key="1">
    <citation type="submission" date="2020-08" db="EMBL/GenBank/DDBJ databases">
        <title>Lacibacter sp. S13-6-6 genome sequencing.</title>
        <authorList>
            <person name="Jin L."/>
        </authorList>
    </citation>
    <scope>NUCLEOTIDE SEQUENCE [LARGE SCALE GENOMIC DNA]</scope>
    <source>
        <strain evidence="3">S13-6-6</strain>
    </source>
</reference>
<dbReference type="KEGG" id="lacs:H4075_17145"/>
<sequence length="53" mass="5986">MKRDILSVGGIVFISLSLLFLAYLFVSSLTKQFFNQDSDYADTWMATPTAFSK</sequence>
<dbReference type="RefSeq" id="WP_182802050.1">
    <property type="nucleotide sequence ID" value="NZ_CP060007.1"/>
</dbReference>
<dbReference type="Proteomes" id="UP000515344">
    <property type="component" value="Chromosome"/>
</dbReference>
<keyword evidence="1" id="KW-1133">Transmembrane helix</keyword>
<accession>A0A7G5XE85</accession>
<gene>
    <name evidence="2" type="ORF">H4075_17145</name>
</gene>
<keyword evidence="3" id="KW-1185">Reference proteome</keyword>
<name>A0A7G5XE85_9BACT</name>